<proteinExistence type="predicted"/>
<accession>A0A4Y5ZP39</accession>
<sequence length="89" mass="10566">MKILILITCVIVFILASRSLERDKQEEAARKKEIIDRAMDEASETINKRKLEEHEQFKRDLKMECLINENYINRSTFKHSAHSFSLPSW</sequence>
<reference evidence="1 2" key="1">
    <citation type="submission" date="2019-06" db="EMBL/GenBank/DDBJ databases">
        <title>Whole genome sequencing of XDR Enterobacter.</title>
        <authorList>
            <person name="Gnana Soundari P."/>
            <person name="Vijayakumar R."/>
            <person name="Krishnan P."/>
        </authorList>
    </citation>
    <scope>NUCLEOTIDE SEQUENCE [LARGE SCALE GENOMIC DNA]</scope>
    <source>
        <strain evidence="1 2">C126</strain>
    </source>
</reference>
<gene>
    <name evidence="1" type="ORF">EIN43_06970</name>
</gene>
<dbReference type="EMBL" id="CP041054">
    <property type="protein sequence ID" value="QDE47311.1"/>
    <property type="molecule type" value="Genomic_DNA"/>
</dbReference>
<dbReference type="Proteomes" id="UP000318237">
    <property type="component" value="Chromosome"/>
</dbReference>
<evidence type="ECO:0000313" key="2">
    <source>
        <dbReference type="Proteomes" id="UP000318237"/>
    </source>
</evidence>
<evidence type="ECO:0000313" key="1">
    <source>
        <dbReference type="EMBL" id="QDE47311.1"/>
    </source>
</evidence>
<name>A0A4Y5ZP39_9ENTR</name>
<dbReference type="AlphaFoldDB" id="A0A4Y5ZP39"/>
<organism evidence="1 2">
    <name type="scientific">Enterobacter hormaechei</name>
    <dbReference type="NCBI Taxonomy" id="158836"/>
    <lineage>
        <taxon>Bacteria</taxon>
        <taxon>Pseudomonadati</taxon>
        <taxon>Pseudomonadota</taxon>
        <taxon>Gammaproteobacteria</taxon>
        <taxon>Enterobacterales</taxon>
        <taxon>Enterobacteriaceae</taxon>
        <taxon>Enterobacter</taxon>
        <taxon>Enterobacter cloacae complex</taxon>
    </lineage>
</organism>
<protein>
    <submittedName>
        <fullName evidence="1">Uncharacterized protein</fullName>
    </submittedName>
</protein>